<dbReference type="GO" id="GO:0046872">
    <property type="term" value="F:metal ion binding"/>
    <property type="evidence" value="ECO:0007669"/>
    <property type="project" value="InterPro"/>
</dbReference>
<evidence type="ECO:0000313" key="3">
    <source>
        <dbReference type="EMBL" id="GIF89617.1"/>
    </source>
</evidence>
<proteinExistence type="predicted"/>
<organism evidence="3 4">
    <name type="scientific">Catellatospora chokoriensis</name>
    <dbReference type="NCBI Taxonomy" id="310353"/>
    <lineage>
        <taxon>Bacteria</taxon>
        <taxon>Bacillati</taxon>
        <taxon>Actinomycetota</taxon>
        <taxon>Actinomycetes</taxon>
        <taxon>Micromonosporales</taxon>
        <taxon>Micromonosporaceae</taxon>
        <taxon>Catellatospora</taxon>
    </lineage>
</organism>
<reference evidence="3 4" key="1">
    <citation type="submission" date="2021-01" db="EMBL/GenBank/DDBJ databases">
        <title>Whole genome shotgun sequence of Catellatospora chokoriensis NBRC 107358.</title>
        <authorList>
            <person name="Komaki H."/>
            <person name="Tamura T."/>
        </authorList>
    </citation>
    <scope>NUCLEOTIDE SEQUENCE [LARGE SCALE GENOMIC DNA]</scope>
    <source>
        <strain evidence="3 4">NBRC 107358</strain>
    </source>
</reference>
<accession>A0A8J3JZB9</accession>
<dbReference type="PANTHER" id="PTHR40758">
    <property type="entry name" value="CONSERVED PROTEIN"/>
    <property type="match status" value="1"/>
</dbReference>
<feature type="domain" description="MDMPI C-terminal" evidence="1">
    <location>
        <begin position="148"/>
        <end position="247"/>
    </location>
</feature>
<dbReference type="InterPro" id="IPR010872">
    <property type="entry name" value="MDMPI_C-term_domain"/>
</dbReference>
<dbReference type="SUPFAM" id="SSF109854">
    <property type="entry name" value="DinB/YfiT-like putative metalloenzymes"/>
    <property type="match status" value="1"/>
</dbReference>
<dbReference type="NCBIfam" id="TIGR03083">
    <property type="entry name" value="maleylpyruvate isomerase family mycothiol-dependent enzyme"/>
    <property type="match status" value="1"/>
</dbReference>
<keyword evidence="4" id="KW-1185">Reference proteome</keyword>
<name>A0A8J3JZB9_9ACTN</name>
<dbReference type="PANTHER" id="PTHR40758:SF1">
    <property type="entry name" value="CONSERVED PROTEIN"/>
    <property type="match status" value="1"/>
</dbReference>
<dbReference type="InterPro" id="IPR017517">
    <property type="entry name" value="Maleyloyr_isom"/>
</dbReference>
<dbReference type="InterPro" id="IPR024344">
    <property type="entry name" value="MDMPI_metal-binding"/>
</dbReference>
<dbReference type="InterPro" id="IPR034660">
    <property type="entry name" value="DinB/YfiT-like"/>
</dbReference>
<protein>
    <recommendedName>
        <fullName evidence="5">Maleylpyruvate isomerase family mycothiol-dependent enzyme</fullName>
    </recommendedName>
</protein>
<comment type="caution">
    <text evidence="3">The sequence shown here is derived from an EMBL/GenBank/DDBJ whole genome shotgun (WGS) entry which is preliminary data.</text>
</comment>
<dbReference type="AlphaFoldDB" id="A0A8J3JZB9"/>
<feature type="domain" description="Mycothiol-dependent maleylpyruvate isomerase metal-binding" evidence="2">
    <location>
        <begin position="13"/>
        <end position="135"/>
    </location>
</feature>
<evidence type="ECO:0000259" key="1">
    <source>
        <dbReference type="Pfam" id="PF07398"/>
    </source>
</evidence>
<evidence type="ECO:0000259" key="2">
    <source>
        <dbReference type="Pfam" id="PF11716"/>
    </source>
</evidence>
<evidence type="ECO:0008006" key="5">
    <source>
        <dbReference type="Google" id="ProtNLM"/>
    </source>
</evidence>
<evidence type="ECO:0000313" key="4">
    <source>
        <dbReference type="Proteomes" id="UP000619293"/>
    </source>
</evidence>
<dbReference type="Proteomes" id="UP000619293">
    <property type="component" value="Unassembled WGS sequence"/>
</dbReference>
<dbReference type="Pfam" id="PF11716">
    <property type="entry name" value="MDMPI_N"/>
    <property type="match status" value="1"/>
</dbReference>
<sequence length="252" mass="27933">MRAHGSKELWLDSLRADAAAFRAVAGEAELTAIVPTCPDWTVLNLVHHLGGVYRWVRSFASRGITSAPDPASRRHDYPGADDTLTWFDEECKSLLELLDALDPHMPAWNWAPQAKTADFWHRRMAHETAVHRWDMQMSQGMAEPLDDRLAVDGITEVLDSWLPAGRRKGPTDRFGVVQLTAPEEGQEWFVRLRGEGIALLDTDTLLDADGPETRVHAAGPASDLMLALWGRIGFDTLEVSGDESLLACLRTG</sequence>
<dbReference type="EMBL" id="BONG01000017">
    <property type="protein sequence ID" value="GIF89617.1"/>
    <property type="molecule type" value="Genomic_DNA"/>
</dbReference>
<dbReference type="GO" id="GO:0005886">
    <property type="term" value="C:plasma membrane"/>
    <property type="evidence" value="ECO:0007669"/>
    <property type="project" value="TreeGrafter"/>
</dbReference>
<gene>
    <name evidence="3" type="ORF">Cch02nite_30610</name>
</gene>
<dbReference type="Pfam" id="PF07398">
    <property type="entry name" value="MDMPI_C"/>
    <property type="match status" value="1"/>
</dbReference>
<dbReference type="RefSeq" id="WP_191842416.1">
    <property type="nucleotide sequence ID" value="NZ_BAAALB010000029.1"/>
</dbReference>